<evidence type="ECO:0000259" key="4">
    <source>
        <dbReference type="PROSITE" id="PS51032"/>
    </source>
</evidence>
<dbReference type="Pfam" id="PF00847">
    <property type="entry name" value="AP2"/>
    <property type="match status" value="1"/>
</dbReference>
<proteinExistence type="predicted"/>
<name>A0A0F9V947_9ZZZZ</name>
<dbReference type="SUPFAM" id="SSF54060">
    <property type="entry name" value="His-Me finger endonucleases"/>
    <property type="match status" value="1"/>
</dbReference>
<dbReference type="EMBL" id="LAZR01000411">
    <property type="protein sequence ID" value="KKN70096.1"/>
    <property type="molecule type" value="Genomic_DNA"/>
</dbReference>
<reference evidence="5" key="1">
    <citation type="journal article" date="2015" name="Nature">
        <title>Complex archaea that bridge the gap between prokaryotes and eukaryotes.</title>
        <authorList>
            <person name="Spang A."/>
            <person name="Saw J.H."/>
            <person name="Jorgensen S.L."/>
            <person name="Zaremba-Niedzwiedzka K."/>
            <person name="Martijn J."/>
            <person name="Lind A.E."/>
            <person name="van Eijk R."/>
            <person name="Schleper C."/>
            <person name="Guy L."/>
            <person name="Ettema T.J."/>
        </authorList>
    </citation>
    <scope>NUCLEOTIDE SEQUENCE</scope>
</reference>
<dbReference type="SMART" id="SM00380">
    <property type="entry name" value="AP2"/>
    <property type="match status" value="1"/>
</dbReference>
<dbReference type="InterPro" id="IPR044925">
    <property type="entry name" value="His-Me_finger_sf"/>
</dbReference>
<dbReference type="SUPFAM" id="SSF54171">
    <property type="entry name" value="DNA-binding domain"/>
    <property type="match status" value="1"/>
</dbReference>
<comment type="caution">
    <text evidence="5">The sequence shown here is derived from an EMBL/GenBank/DDBJ whole genome shotgun (WGS) entry which is preliminary data.</text>
</comment>
<sequence>MDSELYNVIEFQTNRPKQSISSCMACCPTASGGIISGAIMSKKISLTQGKFAIVDDGDYEELSKHKWCATKGRSTYYARRAEYREYIYMHRQILSQPDGILTDHRDGNGLNNTRDNLRICTKGQNSMNQRPQKGGSSCYKGVSWHKARGKWHARIELNQKTKHLGIYDNEIEAAKAYDNAASELFGEFAYTNF</sequence>
<dbReference type="GO" id="GO:0003700">
    <property type="term" value="F:DNA-binding transcription factor activity"/>
    <property type="evidence" value="ECO:0007669"/>
    <property type="project" value="InterPro"/>
</dbReference>
<protein>
    <recommendedName>
        <fullName evidence="4">AP2/ERF domain-containing protein</fullName>
    </recommendedName>
</protein>
<dbReference type="Gene3D" id="3.30.730.10">
    <property type="entry name" value="AP2/ERF domain"/>
    <property type="match status" value="1"/>
</dbReference>
<dbReference type="InterPro" id="IPR001471">
    <property type="entry name" value="AP2/ERF_dom"/>
</dbReference>
<evidence type="ECO:0000313" key="5">
    <source>
        <dbReference type="EMBL" id="KKN70096.1"/>
    </source>
</evidence>
<evidence type="ECO:0000256" key="1">
    <source>
        <dbReference type="ARBA" id="ARBA00023015"/>
    </source>
</evidence>
<dbReference type="Gene3D" id="3.90.75.20">
    <property type="match status" value="1"/>
</dbReference>
<feature type="domain" description="AP2/ERF" evidence="4">
    <location>
        <begin position="138"/>
        <end position="193"/>
    </location>
</feature>
<gene>
    <name evidence="5" type="ORF">LCGC14_0434210</name>
</gene>
<dbReference type="InterPro" id="IPR036955">
    <property type="entry name" value="AP2/ERF_dom_sf"/>
</dbReference>
<keyword evidence="2" id="KW-0238">DNA-binding</keyword>
<keyword evidence="1" id="KW-0805">Transcription regulation</keyword>
<dbReference type="GO" id="GO:0003677">
    <property type="term" value="F:DNA binding"/>
    <property type="evidence" value="ECO:0007669"/>
    <property type="project" value="UniProtKB-KW"/>
</dbReference>
<evidence type="ECO:0000256" key="2">
    <source>
        <dbReference type="ARBA" id="ARBA00023125"/>
    </source>
</evidence>
<dbReference type="InterPro" id="IPR016177">
    <property type="entry name" value="DNA-bd_dom_sf"/>
</dbReference>
<dbReference type="AlphaFoldDB" id="A0A0F9V947"/>
<keyword evidence="3" id="KW-0804">Transcription</keyword>
<dbReference type="PROSITE" id="PS51032">
    <property type="entry name" value="AP2_ERF"/>
    <property type="match status" value="1"/>
</dbReference>
<evidence type="ECO:0000256" key="3">
    <source>
        <dbReference type="ARBA" id="ARBA00023163"/>
    </source>
</evidence>
<accession>A0A0F9V947</accession>
<organism evidence="5">
    <name type="scientific">marine sediment metagenome</name>
    <dbReference type="NCBI Taxonomy" id="412755"/>
    <lineage>
        <taxon>unclassified sequences</taxon>
        <taxon>metagenomes</taxon>
        <taxon>ecological metagenomes</taxon>
    </lineage>
</organism>